<evidence type="ECO:0000313" key="3">
    <source>
        <dbReference type="Proteomes" id="UP000727407"/>
    </source>
</evidence>
<keyword evidence="1" id="KW-1133">Transmembrane helix</keyword>
<dbReference type="EMBL" id="QNUK01000071">
    <property type="protein sequence ID" value="KAF5903615.1"/>
    <property type="molecule type" value="Genomic_DNA"/>
</dbReference>
<keyword evidence="3" id="KW-1185">Reference proteome</keyword>
<evidence type="ECO:0000313" key="2">
    <source>
        <dbReference type="EMBL" id="KAF5903615.1"/>
    </source>
</evidence>
<accession>A0A8J4XF31</accession>
<feature type="transmembrane region" description="Helical" evidence="1">
    <location>
        <begin position="118"/>
        <end position="136"/>
    </location>
</feature>
<feature type="transmembrane region" description="Helical" evidence="1">
    <location>
        <begin position="91"/>
        <end position="109"/>
    </location>
</feature>
<name>A0A8J4XF31_CLAMG</name>
<protein>
    <submittedName>
        <fullName evidence="2">Uncharacterized protein</fullName>
    </submittedName>
</protein>
<gene>
    <name evidence="2" type="ORF">DAT39_006696</name>
</gene>
<keyword evidence="1" id="KW-0472">Membrane</keyword>
<organism evidence="2 3">
    <name type="scientific">Clarias magur</name>
    <name type="common">Asian catfish</name>
    <name type="synonym">Macropteronotus magur</name>
    <dbReference type="NCBI Taxonomy" id="1594786"/>
    <lineage>
        <taxon>Eukaryota</taxon>
        <taxon>Metazoa</taxon>
        <taxon>Chordata</taxon>
        <taxon>Craniata</taxon>
        <taxon>Vertebrata</taxon>
        <taxon>Euteleostomi</taxon>
        <taxon>Actinopterygii</taxon>
        <taxon>Neopterygii</taxon>
        <taxon>Teleostei</taxon>
        <taxon>Ostariophysi</taxon>
        <taxon>Siluriformes</taxon>
        <taxon>Clariidae</taxon>
        <taxon>Clarias</taxon>
    </lineage>
</organism>
<dbReference type="PANTHER" id="PTHR33802:SF4">
    <property type="entry name" value="SI:DKEY-29D8.3"/>
    <property type="match status" value="1"/>
</dbReference>
<dbReference type="AlphaFoldDB" id="A0A8J4XF31"/>
<keyword evidence="1" id="KW-0812">Transmembrane</keyword>
<proteinExistence type="predicted"/>
<dbReference type="Proteomes" id="UP000727407">
    <property type="component" value="Unassembled WGS sequence"/>
</dbReference>
<evidence type="ECO:0000256" key="1">
    <source>
        <dbReference type="SAM" id="Phobius"/>
    </source>
</evidence>
<feature type="transmembrane region" description="Helical" evidence="1">
    <location>
        <begin position="50"/>
        <end position="71"/>
    </location>
</feature>
<reference evidence="2" key="1">
    <citation type="submission" date="2020-07" db="EMBL/GenBank/DDBJ databases">
        <title>Clarias magur genome sequencing, assembly and annotation.</title>
        <authorList>
            <person name="Kushwaha B."/>
            <person name="Kumar R."/>
            <person name="Das P."/>
            <person name="Joshi C.G."/>
            <person name="Kumar D."/>
            <person name="Nagpure N.S."/>
            <person name="Pandey M."/>
            <person name="Agarwal S."/>
            <person name="Srivastava S."/>
            <person name="Singh M."/>
            <person name="Sahoo L."/>
            <person name="Jayasankar P."/>
            <person name="Meher P.K."/>
            <person name="Koringa P.G."/>
            <person name="Iquebal M.A."/>
            <person name="Das S.P."/>
            <person name="Bit A."/>
            <person name="Patnaik S."/>
            <person name="Patel N."/>
            <person name="Shah T.M."/>
            <person name="Hinsu A."/>
            <person name="Jena J.K."/>
        </authorList>
    </citation>
    <scope>NUCLEOTIDE SEQUENCE</scope>
    <source>
        <strain evidence="2">CIFAMagur01</strain>
        <tissue evidence="2">Testis</tissue>
    </source>
</reference>
<dbReference type="PANTHER" id="PTHR33802">
    <property type="entry name" value="SI:CH211-161H7.5-RELATED"/>
    <property type="match status" value="1"/>
</dbReference>
<feature type="transmembrane region" description="Helical" evidence="1">
    <location>
        <begin position="6"/>
        <end position="30"/>
    </location>
</feature>
<sequence length="151" mass="16437">MAITVPSLLTIAALISLASVAFTNYIMIIFSCRGLKGHGAWLIKYHNKDLWCICILVQNGLAAYTTWTSVATLINLTVVLSYDAGMSQSDAAALSLSLLSVELLVRFVLESRFLDKHLRYILAVYPVIIVTLSGNMSRNFGASAPGIDIQL</sequence>
<comment type="caution">
    <text evidence="2">The sequence shown here is derived from an EMBL/GenBank/DDBJ whole genome shotgun (WGS) entry which is preliminary data.</text>
</comment>
<dbReference type="OrthoDB" id="5586934at2759"/>